<evidence type="ECO:0000256" key="2">
    <source>
        <dbReference type="SAM" id="Phobius"/>
    </source>
</evidence>
<feature type="domain" description="DUF7703" evidence="3">
    <location>
        <begin position="18"/>
        <end position="259"/>
    </location>
</feature>
<accession>A0A4Q4M7Y0</accession>
<feature type="compositionally biased region" description="Polar residues" evidence="1">
    <location>
        <begin position="301"/>
        <end position="316"/>
    </location>
</feature>
<dbReference type="EMBL" id="PDXA01000037">
    <property type="protein sequence ID" value="RYN45032.1"/>
    <property type="molecule type" value="Genomic_DNA"/>
</dbReference>
<feature type="transmembrane region" description="Helical" evidence="2">
    <location>
        <begin position="15"/>
        <end position="35"/>
    </location>
</feature>
<dbReference type="PANTHER" id="PTHR37013">
    <property type="entry name" value="INTEGRAL MEMBRANE PROTEIN (AFU_ORTHOLOGUE AFUA_1G05950)-RELATED"/>
    <property type="match status" value="1"/>
</dbReference>
<evidence type="ECO:0000313" key="4">
    <source>
        <dbReference type="EMBL" id="RYN45032.1"/>
    </source>
</evidence>
<gene>
    <name evidence="4" type="ORF">AA0114_g9462</name>
</gene>
<feature type="transmembrane region" description="Helical" evidence="2">
    <location>
        <begin position="85"/>
        <end position="103"/>
    </location>
</feature>
<dbReference type="AlphaFoldDB" id="A0A4Q4M7Y0"/>
<feature type="transmembrane region" description="Helical" evidence="2">
    <location>
        <begin position="115"/>
        <end position="138"/>
    </location>
</feature>
<feature type="region of interest" description="Disordered" evidence="1">
    <location>
        <begin position="297"/>
        <end position="320"/>
    </location>
</feature>
<sequence>MSAPTSFFRVNGVDITHLFIAFGAVAIWSTLTLTIRLLTTMKKCSGIYFYSILIATWGLTIRQVGNYIQFYAPRCPWQVGFTMQQLGWVGMISGFSMVLYSRLTIILESHRARRVVLGMIIFNGCVWHTVMITVLSGMRTTQYAGRPTDTRAWKHVHDRVEKVQVVTFAVQDIILSCLYLRAAYQYLQGRFTQSSKTRSVMCLLLLVQFVAIAFDVAIVFMDFAGYLQLKFIVFSFAYAVKLELEFVALNQLVELSKMGLPGIASMSLRAFKTDENEVMVNKMPGTAIRTFSVAKMGPGGTSSDTPPCAPQSSSDTLDFITTPGQLDA</sequence>
<organism evidence="4 5">
    <name type="scientific">Alternaria tenuissima</name>
    <dbReference type="NCBI Taxonomy" id="119927"/>
    <lineage>
        <taxon>Eukaryota</taxon>
        <taxon>Fungi</taxon>
        <taxon>Dikarya</taxon>
        <taxon>Ascomycota</taxon>
        <taxon>Pezizomycotina</taxon>
        <taxon>Dothideomycetes</taxon>
        <taxon>Pleosporomycetidae</taxon>
        <taxon>Pleosporales</taxon>
        <taxon>Pleosporineae</taxon>
        <taxon>Pleosporaceae</taxon>
        <taxon>Alternaria</taxon>
        <taxon>Alternaria sect. Alternaria</taxon>
        <taxon>Alternaria alternata complex</taxon>
    </lineage>
</organism>
<proteinExistence type="predicted"/>
<evidence type="ECO:0000313" key="5">
    <source>
        <dbReference type="Proteomes" id="UP000292402"/>
    </source>
</evidence>
<protein>
    <recommendedName>
        <fullName evidence="3">DUF7703 domain-containing protein</fullName>
    </recommendedName>
</protein>
<feature type="transmembrane region" description="Helical" evidence="2">
    <location>
        <begin position="163"/>
        <end position="180"/>
    </location>
</feature>
<feature type="transmembrane region" description="Helical" evidence="2">
    <location>
        <begin position="200"/>
        <end position="221"/>
    </location>
</feature>
<dbReference type="Pfam" id="PF24802">
    <property type="entry name" value="DUF7703"/>
    <property type="match status" value="1"/>
</dbReference>
<reference evidence="5" key="1">
    <citation type="journal article" date="2019" name="bioRxiv">
        <title>Genomics, evolutionary history and diagnostics of the Alternaria alternata species group including apple and Asian pear pathotypes.</title>
        <authorList>
            <person name="Armitage A.D."/>
            <person name="Cockerton H.M."/>
            <person name="Sreenivasaprasad S."/>
            <person name="Woodhall J.W."/>
            <person name="Lane C.R."/>
            <person name="Harrison R.J."/>
            <person name="Clarkson J.P."/>
        </authorList>
    </citation>
    <scope>NUCLEOTIDE SEQUENCE [LARGE SCALE GENOMIC DNA]</scope>
    <source>
        <strain evidence="5">FERA 1082</strain>
    </source>
</reference>
<name>A0A4Q4M7Y0_9PLEO</name>
<dbReference type="InterPro" id="IPR056120">
    <property type="entry name" value="DUF7703"/>
</dbReference>
<keyword evidence="2" id="KW-0472">Membrane</keyword>
<comment type="caution">
    <text evidence="4">The sequence shown here is derived from an EMBL/GenBank/DDBJ whole genome shotgun (WGS) entry which is preliminary data.</text>
</comment>
<keyword evidence="2" id="KW-0812">Transmembrane</keyword>
<dbReference type="Proteomes" id="UP000292402">
    <property type="component" value="Unassembled WGS sequence"/>
</dbReference>
<feature type="transmembrane region" description="Helical" evidence="2">
    <location>
        <begin position="47"/>
        <end position="65"/>
    </location>
</feature>
<evidence type="ECO:0000256" key="1">
    <source>
        <dbReference type="SAM" id="MobiDB-lite"/>
    </source>
</evidence>
<evidence type="ECO:0000259" key="3">
    <source>
        <dbReference type="Pfam" id="PF24802"/>
    </source>
</evidence>
<keyword evidence="2" id="KW-1133">Transmembrane helix</keyword>